<dbReference type="PANTHER" id="PTHR47274">
    <property type="entry name" value="BTB/POZ DOMAIN CONTAINING PROTEIN, EXPRESSED-RELATED"/>
    <property type="match status" value="1"/>
</dbReference>
<keyword evidence="3" id="KW-0833">Ubl conjugation pathway</keyword>
<comment type="function">
    <text evidence="1">May act as a substrate-specific adapter of an E3 ubiquitin-protein ligase complex (CUL3-RBX1-BTB) which mediates the ubiquitination and subsequent proteasomal degradation of target proteins.</text>
</comment>
<dbReference type="Gene3D" id="1.25.40.420">
    <property type="match status" value="1"/>
</dbReference>
<evidence type="ECO:0000256" key="3">
    <source>
        <dbReference type="ARBA" id="ARBA00022786"/>
    </source>
</evidence>
<sequence>MATQSNKEAFLGGFKKLLNEQWQADVRLKAGDSDETTSIFAHKLVLVARSEVFKKILESDEFKASSKQTETVTLSEMKHEELEAFVEFIYRVDGSICSASLKKHARSLFHAADKYEIPHLRDLCRNELISSLNSSNALSILELAQIPFDKALNDPAFTTIITNISTIASGDEFKLFVANHPNLAVDIMKASITRLSTSRKICGYCNRYY</sequence>
<reference evidence="5 6" key="1">
    <citation type="submission" date="2019-12" db="EMBL/GenBank/DDBJ databases">
        <authorList>
            <person name="Jiao W.-B."/>
            <person name="Schneeberger K."/>
        </authorList>
    </citation>
    <scope>NUCLEOTIDE SEQUENCE [LARGE SCALE GENOMIC DNA]</scope>
    <source>
        <strain evidence="6">cv. C24</strain>
    </source>
</reference>
<dbReference type="CDD" id="cd18186">
    <property type="entry name" value="BTB_POZ_ZBTB_KLHL-like"/>
    <property type="match status" value="1"/>
</dbReference>
<dbReference type="Proteomes" id="UP000434276">
    <property type="component" value="Unassembled WGS sequence"/>
</dbReference>
<comment type="pathway">
    <text evidence="2">Protein modification; protein ubiquitination.</text>
</comment>
<evidence type="ECO:0000259" key="4">
    <source>
        <dbReference type="PROSITE" id="PS50097"/>
    </source>
</evidence>
<name>A0A5S9X5Q3_ARATH</name>
<dbReference type="ExpressionAtlas" id="A0A5S9X5Q3">
    <property type="expression patterns" value="baseline and differential"/>
</dbReference>
<dbReference type="InterPro" id="IPR000210">
    <property type="entry name" value="BTB/POZ_dom"/>
</dbReference>
<evidence type="ECO:0000256" key="1">
    <source>
        <dbReference type="ARBA" id="ARBA00002668"/>
    </source>
</evidence>
<accession>A0A5S9X5Q3</accession>
<dbReference type="GO" id="GO:0016567">
    <property type="term" value="P:protein ubiquitination"/>
    <property type="evidence" value="ECO:0007669"/>
    <property type="project" value="UniProtKB-UniPathway"/>
</dbReference>
<evidence type="ECO:0000313" key="6">
    <source>
        <dbReference type="Proteomes" id="UP000434276"/>
    </source>
</evidence>
<dbReference type="OrthoDB" id="10249567at2759"/>
<dbReference type="UniPathway" id="UPA00143"/>
<evidence type="ECO:0000256" key="2">
    <source>
        <dbReference type="ARBA" id="ARBA00004906"/>
    </source>
</evidence>
<protein>
    <recommendedName>
        <fullName evidence="4">BTB domain-containing protein</fullName>
    </recommendedName>
</protein>
<evidence type="ECO:0000313" key="5">
    <source>
        <dbReference type="EMBL" id="CAA0375922.1"/>
    </source>
</evidence>
<dbReference type="EMBL" id="CACSHJ010000088">
    <property type="protein sequence ID" value="CAA0375922.1"/>
    <property type="molecule type" value="Genomic_DNA"/>
</dbReference>
<dbReference type="InterPro" id="IPR044784">
    <property type="entry name" value="At1g01640-like"/>
</dbReference>
<dbReference type="PROSITE" id="PS50097">
    <property type="entry name" value="BTB"/>
    <property type="match status" value="1"/>
</dbReference>
<gene>
    <name evidence="5" type="ORF">C24_LOCUS10368</name>
</gene>
<dbReference type="Gene3D" id="3.30.710.10">
    <property type="entry name" value="Potassium Channel Kv1.1, Chain A"/>
    <property type="match status" value="1"/>
</dbReference>
<proteinExistence type="predicted"/>
<dbReference type="Pfam" id="PF00651">
    <property type="entry name" value="BTB"/>
    <property type="match status" value="1"/>
</dbReference>
<dbReference type="PANTHER" id="PTHR47274:SF3">
    <property type="entry name" value="BTB DOMAIN-CONTAINING PROTEIN"/>
    <property type="match status" value="1"/>
</dbReference>
<dbReference type="AlphaFoldDB" id="A0A5S9X5Q3"/>
<feature type="domain" description="BTB" evidence="4">
    <location>
        <begin position="24"/>
        <end position="90"/>
    </location>
</feature>
<dbReference type="InterPro" id="IPR011333">
    <property type="entry name" value="SKP1/BTB/POZ_sf"/>
</dbReference>
<dbReference type="SMART" id="SM00225">
    <property type="entry name" value="BTB"/>
    <property type="match status" value="1"/>
</dbReference>
<dbReference type="SUPFAM" id="SSF54695">
    <property type="entry name" value="POZ domain"/>
    <property type="match status" value="1"/>
</dbReference>
<organism evidence="5 6">
    <name type="scientific">Arabidopsis thaliana</name>
    <name type="common">Mouse-ear cress</name>
    <dbReference type="NCBI Taxonomy" id="3702"/>
    <lineage>
        <taxon>Eukaryota</taxon>
        <taxon>Viridiplantae</taxon>
        <taxon>Streptophyta</taxon>
        <taxon>Embryophyta</taxon>
        <taxon>Tracheophyta</taxon>
        <taxon>Spermatophyta</taxon>
        <taxon>Magnoliopsida</taxon>
        <taxon>eudicotyledons</taxon>
        <taxon>Gunneridae</taxon>
        <taxon>Pentapetalae</taxon>
        <taxon>rosids</taxon>
        <taxon>malvids</taxon>
        <taxon>Brassicales</taxon>
        <taxon>Brassicaceae</taxon>
        <taxon>Camelineae</taxon>
        <taxon>Arabidopsis</taxon>
    </lineage>
</organism>